<proteinExistence type="predicted"/>
<evidence type="ECO:0000313" key="2">
    <source>
        <dbReference type="EMBL" id="KAK8873764.1"/>
    </source>
</evidence>
<evidence type="ECO:0000313" key="3">
    <source>
        <dbReference type="Proteomes" id="UP001390339"/>
    </source>
</evidence>
<organism evidence="2 3">
    <name type="scientific">Apiospora arundinis</name>
    <dbReference type="NCBI Taxonomy" id="335852"/>
    <lineage>
        <taxon>Eukaryota</taxon>
        <taxon>Fungi</taxon>
        <taxon>Dikarya</taxon>
        <taxon>Ascomycota</taxon>
        <taxon>Pezizomycotina</taxon>
        <taxon>Sordariomycetes</taxon>
        <taxon>Xylariomycetidae</taxon>
        <taxon>Amphisphaeriales</taxon>
        <taxon>Apiosporaceae</taxon>
        <taxon>Apiospora</taxon>
    </lineage>
</organism>
<sequence length="353" mass="39543">MCECKVKTYKYTACLHRSKTRVLCWKASWRTSNFLCLGQVLTKCKPKKEKKERFGLCTKCTHQFLPYHINDPKYVRKYLKWKENNGYAGKRIHAELVPIEAIFTHASKRKHPQQSPMVAAGPRHQQSVDSFDLAAAGALSSDYYDSSHSNVSPEGPVDLSDLTGRMSLGPLSFRGRPHTGAKMLDLYRGGSNETKVTLLSPCNEGKLQRRVRLHAAPKKPRWRSSSPATDRDDARRRTYFVMASPSPASSTGYVSHVHSRSHTSIPVPPPQTVREIFMGCDEHGQERLTSCAACTEAYFRERGIPDEAYIRECNSAPPMVVRVRTPVDRYTAAPQASCLHLAVNITAHGSLGL</sequence>
<keyword evidence="3" id="KW-1185">Reference proteome</keyword>
<name>A0ABR2J7U7_9PEZI</name>
<comment type="caution">
    <text evidence="2">The sequence shown here is derived from an EMBL/GenBank/DDBJ whole genome shotgun (WGS) entry which is preliminary data.</text>
</comment>
<reference evidence="2 3" key="1">
    <citation type="journal article" date="2024" name="IMA Fungus">
        <title>Apiospora arundinis, a panoply of carbohydrate-active enzymes and secondary metabolites.</title>
        <authorList>
            <person name="Sorensen T."/>
            <person name="Petersen C."/>
            <person name="Muurmann A.T."/>
            <person name="Christiansen J.V."/>
            <person name="Brundto M.L."/>
            <person name="Overgaard C.K."/>
            <person name="Boysen A.T."/>
            <person name="Wollenberg R.D."/>
            <person name="Larsen T.O."/>
            <person name="Sorensen J.L."/>
            <person name="Nielsen K.L."/>
            <person name="Sondergaard T.E."/>
        </authorList>
    </citation>
    <scope>NUCLEOTIDE SEQUENCE [LARGE SCALE GENOMIC DNA]</scope>
    <source>
        <strain evidence="2 3">AAU 773</strain>
    </source>
</reference>
<protein>
    <submittedName>
        <fullName evidence="2">Uncharacterized protein</fullName>
    </submittedName>
</protein>
<evidence type="ECO:0000256" key="1">
    <source>
        <dbReference type="SAM" id="MobiDB-lite"/>
    </source>
</evidence>
<gene>
    <name evidence="2" type="ORF">PGQ11_004278</name>
</gene>
<dbReference type="Proteomes" id="UP001390339">
    <property type="component" value="Unassembled WGS sequence"/>
</dbReference>
<dbReference type="EMBL" id="JAPCWZ010000003">
    <property type="protein sequence ID" value="KAK8873764.1"/>
    <property type="molecule type" value="Genomic_DNA"/>
</dbReference>
<accession>A0ABR2J7U7</accession>
<feature type="region of interest" description="Disordered" evidence="1">
    <location>
        <begin position="215"/>
        <end position="234"/>
    </location>
</feature>